<keyword evidence="4" id="KW-1185">Reference proteome</keyword>
<proteinExistence type="predicted"/>
<dbReference type="RefSeq" id="WP_154430716.1">
    <property type="nucleotide sequence ID" value="NZ_VUNI01000025.1"/>
</dbReference>
<dbReference type="EMBL" id="VUNI01000025">
    <property type="protein sequence ID" value="MST75749.1"/>
    <property type="molecule type" value="Genomic_DNA"/>
</dbReference>
<dbReference type="SUPFAM" id="SSF47413">
    <property type="entry name" value="lambda repressor-like DNA-binding domains"/>
    <property type="match status" value="1"/>
</dbReference>
<dbReference type="Pfam" id="PF13560">
    <property type="entry name" value="HTH_31"/>
    <property type="match status" value="1"/>
</dbReference>
<dbReference type="Proteomes" id="UP000474024">
    <property type="component" value="Unassembled WGS sequence"/>
</dbReference>
<name>A0A6L5YUY3_9FIRM</name>
<sequence>MLDGTVLQRLRMRSGKTLVQVADWCNVSKRYIIYIEQNKEVPSEETYEAYLNCVYGTGKPLPHEPRCNQTSRKKKQKE</sequence>
<dbReference type="InterPro" id="IPR010982">
    <property type="entry name" value="Lambda_DNA-bd_dom_sf"/>
</dbReference>
<dbReference type="PROSITE" id="PS50943">
    <property type="entry name" value="HTH_CROC1"/>
    <property type="match status" value="1"/>
</dbReference>
<comment type="caution">
    <text evidence="3">The sequence shown here is derived from an EMBL/GenBank/DDBJ whole genome shotgun (WGS) entry which is preliminary data.</text>
</comment>
<protein>
    <submittedName>
        <fullName evidence="3">Helix-turn-helix domain-containing protein</fullName>
    </submittedName>
</protein>
<evidence type="ECO:0000313" key="4">
    <source>
        <dbReference type="Proteomes" id="UP000474024"/>
    </source>
</evidence>
<evidence type="ECO:0000259" key="2">
    <source>
        <dbReference type="PROSITE" id="PS50943"/>
    </source>
</evidence>
<gene>
    <name evidence="3" type="ORF">FYJ75_12230</name>
</gene>
<evidence type="ECO:0000256" key="1">
    <source>
        <dbReference type="SAM" id="MobiDB-lite"/>
    </source>
</evidence>
<feature type="domain" description="HTH cro/C1-type" evidence="2">
    <location>
        <begin position="7"/>
        <end position="46"/>
    </location>
</feature>
<accession>A0A6L5YUY3</accession>
<dbReference type="InterPro" id="IPR001387">
    <property type="entry name" value="Cro/C1-type_HTH"/>
</dbReference>
<dbReference type="GO" id="GO:0003677">
    <property type="term" value="F:DNA binding"/>
    <property type="evidence" value="ECO:0007669"/>
    <property type="project" value="InterPro"/>
</dbReference>
<organism evidence="3 4">
    <name type="scientific">Roseburia porci</name>
    <dbReference type="NCBI Taxonomy" id="2605790"/>
    <lineage>
        <taxon>Bacteria</taxon>
        <taxon>Bacillati</taxon>
        <taxon>Bacillota</taxon>
        <taxon>Clostridia</taxon>
        <taxon>Lachnospirales</taxon>
        <taxon>Lachnospiraceae</taxon>
        <taxon>Roseburia</taxon>
    </lineage>
</organism>
<dbReference type="Gene3D" id="1.10.260.40">
    <property type="entry name" value="lambda repressor-like DNA-binding domains"/>
    <property type="match status" value="1"/>
</dbReference>
<reference evidence="3 4" key="1">
    <citation type="submission" date="2019-08" db="EMBL/GenBank/DDBJ databases">
        <title>In-depth cultivation of the pig gut microbiome towards novel bacterial diversity and tailored functional studies.</title>
        <authorList>
            <person name="Wylensek D."/>
            <person name="Hitch T.C.A."/>
            <person name="Clavel T."/>
        </authorList>
    </citation>
    <scope>NUCLEOTIDE SEQUENCE [LARGE SCALE GENOMIC DNA]</scope>
    <source>
        <strain evidence="3 4">MUC/MUC-530-WT-4D</strain>
    </source>
</reference>
<feature type="region of interest" description="Disordered" evidence="1">
    <location>
        <begin position="59"/>
        <end position="78"/>
    </location>
</feature>
<evidence type="ECO:0000313" key="3">
    <source>
        <dbReference type="EMBL" id="MST75749.1"/>
    </source>
</evidence>
<dbReference type="CDD" id="cd00093">
    <property type="entry name" value="HTH_XRE"/>
    <property type="match status" value="1"/>
</dbReference>
<dbReference type="AlphaFoldDB" id="A0A6L5YUY3"/>